<proteinExistence type="predicted"/>
<dbReference type="Proteomes" id="UP000887579">
    <property type="component" value="Unplaced"/>
</dbReference>
<name>A0AC34GE35_9BILA</name>
<evidence type="ECO:0000313" key="1">
    <source>
        <dbReference type="Proteomes" id="UP000887579"/>
    </source>
</evidence>
<accession>A0AC34GE35</accession>
<dbReference type="WBParaSite" id="ES5_v2.g27959.t1">
    <property type="protein sequence ID" value="ES5_v2.g27959.t1"/>
    <property type="gene ID" value="ES5_v2.g27959"/>
</dbReference>
<protein>
    <submittedName>
        <fullName evidence="2">Uncharacterized protein</fullName>
    </submittedName>
</protein>
<evidence type="ECO:0000313" key="2">
    <source>
        <dbReference type="WBParaSite" id="ES5_v2.g27959.t1"/>
    </source>
</evidence>
<organism evidence="1 2">
    <name type="scientific">Panagrolaimus sp. ES5</name>
    <dbReference type="NCBI Taxonomy" id="591445"/>
    <lineage>
        <taxon>Eukaryota</taxon>
        <taxon>Metazoa</taxon>
        <taxon>Ecdysozoa</taxon>
        <taxon>Nematoda</taxon>
        <taxon>Chromadorea</taxon>
        <taxon>Rhabditida</taxon>
        <taxon>Tylenchina</taxon>
        <taxon>Panagrolaimomorpha</taxon>
        <taxon>Panagrolaimoidea</taxon>
        <taxon>Panagrolaimidae</taxon>
        <taxon>Panagrolaimus</taxon>
    </lineage>
</organism>
<sequence>MIRRKNGLDFTIIPRDLAQIFIKNMDCIEVIQIYRMKSNSLNLLLIETGWTNKYGKLEYFKRADKALIVQNQVLNKLKKRHLIPQCACVEKYEEFLNHDNHRLRIKAFCYYSEVFAKRYAQILTYEKSDWLTNIERNGRCQKCGCMEFTAKEFIAKRWAGKMVNDRCNQFFFWLKKNWD</sequence>
<reference evidence="2" key="1">
    <citation type="submission" date="2022-11" db="UniProtKB">
        <authorList>
            <consortium name="WormBaseParasite"/>
        </authorList>
    </citation>
    <scope>IDENTIFICATION</scope>
</reference>